<sequence>MTIELVAASGPVVLVGVLALWRRKAPSKPVGMVRDVRDLITLCMVLRDAEPDQRESLLAAHRKWRFEPAKKPRG</sequence>
<comment type="caution">
    <text evidence="1">The sequence shown here is derived from an EMBL/GenBank/DDBJ whole genome shotgun (WGS) entry which is preliminary data.</text>
</comment>
<keyword evidence="2" id="KW-1185">Reference proteome</keyword>
<dbReference type="EMBL" id="SUMC01000125">
    <property type="protein sequence ID" value="TJZ98847.1"/>
    <property type="molecule type" value="Genomic_DNA"/>
</dbReference>
<dbReference type="AlphaFoldDB" id="A0A4U0RTT0"/>
<dbReference type="OrthoDB" id="4338934at2"/>
<protein>
    <submittedName>
        <fullName evidence="1">Uncharacterized protein</fullName>
    </submittedName>
</protein>
<accession>A0A4U0RTT0</accession>
<name>A0A4U0RTT0_9ACTN</name>
<evidence type="ECO:0000313" key="2">
    <source>
        <dbReference type="Proteomes" id="UP000305778"/>
    </source>
</evidence>
<gene>
    <name evidence="1" type="ORF">FCI23_47910</name>
</gene>
<dbReference type="RefSeq" id="WP_136730302.1">
    <property type="nucleotide sequence ID" value="NZ_SUMC01000125.1"/>
</dbReference>
<organism evidence="1 2">
    <name type="scientific">Actinacidiphila oryziradicis</name>
    <dbReference type="NCBI Taxonomy" id="2571141"/>
    <lineage>
        <taxon>Bacteria</taxon>
        <taxon>Bacillati</taxon>
        <taxon>Actinomycetota</taxon>
        <taxon>Actinomycetes</taxon>
        <taxon>Kitasatosporales</taxon>
        <taxon>Streptomycetaceae</taxon>
        <taxon>Actinacidiphila</taxon>
    </lineage>
</organism>
<dbReference type="Proteomes" id="UP000305778">
    <property type="component" value="Unassembled WGS sequence"/>
</dbReference>
<proteinExistence type="predicted"/>
<evidence type="ECO:0000313" key="1">
    <source>
        <dbReference type="EMBL" id="TJZ98847.1"/>
    </source>
</evidence>
<reference evidence="1 2" key="1">
    <citation type="submission" date="2019-04" db="EMBL/GenBank/DDBJ databases">
        <title>Streptomyces oryziradicis sp. nov., a novel actinomycete isolated from rhizosphere soil of rice (Oryza sativa L.).</title>
        <authorList>
            <person name="Li C."/>
        </authorList>
    </citation>
    <scope>NUCLEOTIDE SEQUENCE [LARGE SCALE GENOMIC DNA]</scope>
    <source>
        <strain evidence="1 2">NEAU-C40</strain>
    </source>
</reference>